<evidence type="ECO:0000256" key="1">
    <source>
        <dbReference type="SAM" id="SignalP"/>
    </source>
</evidence>
<organism evidence="2 3">
    <name type="scientific">Rhodopirellula bahusiensis</name>
    <dbReference type="NCBI Taxonomy" id="2014065"/>
    <lineage>
        <taxon>Bacteria</taxon>
        <taxon>Pseudomonadati</taxon>
        <taxon>Planctomycetota</taxon>
        <taxon>Planctomycetia</taxon>
        <taxon>Pirellulales</taxon>
        <taxon>Pirellulaceae</taxon>
        <taxon>Rhodopirellula</taxon>
    </lineage>
</organism>
<name>A0A2G1WDE0_9BACT</name>
<keyword evidence="1" id="KW-0732">Signal</keyword>
<accession>A0A2G1WDE0</accession>
<protein>
    <submittedName>
        <fullName evidence="2">Uncharacterized protein</fullName>
    </submittedName>
</protein>
<keyword evidence="3" id="KW-1185">Reference proteome</keyword>
<dbReference type="EMBL" id="NIZW01000002">
    <property type="protein sequence ID" value="PHQ36629.1"/>
    <property type="molecule type" value="Genomic_DNA"/>
</dbReference>
<evidence type="ECO:0000313" key="2">
    <source>
        <dbReference type="EMBL" id="PHQ36629.1"/>
    </source>
</evidence>
<reference evidence="2 3" key="1">
    <citation type="submission" date="2017-06" db="EMBL/GenBank/DDBJ databases">
        <title>Description of Rhodopirellula bahusiensis sp. nov.</title>
        <authorList>
            <person name="Kizina J."/>
            <person name="Harder J."/>
        </authorList>
    </citation>
    <scope>NUCLEOTIDE SEQUENCE [LARGE SCALE GENOMIC DNA]</scope>
    <source>
        <strain evidence="2 3">SWK21</strain>
    </source>
</reference>
<proteinExistence type="predicted"/>
<dbReference type="AlphaFoldDB" id="A0A2G1WDE0"/>
<evidence type="ECO:0000313" key="3">
    <source>
        <dbReference type="Proteomes" id="UP000225740"/>
    </source>
</evidence>
<feature type="chain" id="PRO_5013760376" evidence="1">
    <location>
        <begin position="25"/>
        <end position="202"/>
    </location>
</feature>
<gene>
    <name evidence="2" type="ORF">CEE69_04510</name>
</gene>
<dbReference type="GeneID" id="90607514"/>
<sequence length="202" mass="22805">MKLYVLKIGIFAMMALLLKTHSSADEFKVYGTTTAFSVTPEILAKTPKWNVGEEPIPCDVAKAIQIAKTRHERTKFTGFGNLHAWAFHRAVLVSADENRFYWLVTYKGPYDASLFKGPGGYSYPGATTRYIHYPVLMNGQLAPELPPNEKPKRTPSETLEHLEFRNCLEKAGWPHLSNEFTEFLDSRIEDPFAPASNEPNVP</sequence>
<dbReference type="RefSeq" id="WP_099259528.1">
    <property type="nucleotide sequence ID" value="NZ_NIZW01000002.1"/>
</dbReference>
<feature type="signal peptide" evidence="1">
    <location>
        <begin position="1"/>
        <end position="24"/>
    </location>
</feature>
<dbReference type="Proteomes" id="UP000225740">
    <property type="component" value="Unassembled WGS sequence"/>
</dbReference>
<dbReference type="OrthoDB" id="284824at2"/>
<comment type="caution">
    <text evidence="2">The sequence shown here is derived from an EMBL/GenBank/DDBJ whole genome shotgun (WGS) entry which is preliminary data.</text>
</comment>